<evidence type="ECO:0000313" key="2">
    <source>
        <dbReference type="EMBL" id="CAD1839210.1"/>
    </source>
</evidence>
<proteinExistence type="predicted"/>
<dbReference type="PANTHER" id="PTHR35281:SF3">
    <property type="entry name" value="BNAA07G07520D PROTEIN"/>
    <property type="match status" value="1"/>
</dbReference>
<dbReference type="EMBL" id="LR862133">
    <property type="protein sequence ID" value="CAD1839210.1"/>
    <property type="molecule type" value="Genomic_DNA"/>
</dbReference>
<feature type="region of interest" description="Disordered" evidence="1">
    <location>
        <begin position="17"/>
        <end position="49"/>
    </location>
</feature>
<organism evidence="2">
    <name type="scientific">Ananas comosus var. bracteatus</name>
    <name type="common">red pineapple</name>
    <dbReference type="NCBI Taxonomy" id="296719"/>
    <lineage>
        <taxon>Eukaryota</taxon>
        <taxon>Viridiplantae</taxon>
        <taxon>Streptophyta</taxon>
        <taxon>Embryophyta</taxon>
        <taxon>Tracheophyta</taxon>
        <taxon>Spermatophyta</taxon>
        <taxon>Magnoliopsida</taxon>
        <taxon>Liliopsida</taxon>
        <taxon>Poales</taxon>
        <taxon>Bromeliaceae</taxon>
        <taxon>Bromelioideae</taxon>
        <taxon>Ananas</taxon>
    </lineage>
</organism>
<dbReference type="AlphaFoldDB" id="A0A6V7Q862"/>
<evidence type="ECO:0000256" key="1">
    <source>
        <dbReference type="SAM" id="MobiDB-lite"/>
    </source>
</evidence>
<gene>
    <name evidence="2" type="ORF">CB5_LOCUS22421</name>
</gene>
<reference evidence="2" key="1">
    <citation type="submission" date="2020-07" db="EMBL/GenBank/DDBJ databases">
        <authorList>
            <person name="Lin J."/>
        </authorList>
    </citation>
    <scope>NUCLEOTIDE SEQUENCE</scope>
</reference>
<dbReference type="PANTHER" id="PTHR35281">
    <property type="entry name" value="BNAA02G34170D PROTEIN"/>
    <property type="match status" value="1"/>
</dbReference>
<sequence length="131" mass="14846">MDTCEAEEVVITTKPAKKRWEEGLKKKKKKQQQQQQQQQQQRSFKRQHAVGVAVREQPLGGLLPRHSGGGGRGELVGFGSAGMRMCIALNLTRYHTVRVGEIIMKARVVAYSQLVRICQAEYFRQLLKPVT</sequence>
<accession>A0A6V7Q862</accession>
<protein>
    <submittedName>
        <fullName evidence="2">Uncharacterized protein</fullName>
    </submittedName>
</protein>
<name>A0A6V7Q862_ANACO</name>
<feature type="compositionally biased region" description="Low complexity" evidence="1">
    <location>
        <begin position="32"/>
        <end position="41"/>
    </location>
</feature>